<organism evidence="2 3">
    <name type="scientific">Candidatus Jorgensenbacteria bacterium GW2011_GWF2_41_8</name>
    <dbReference type="NCBI Taxonomy" id="1618667"/>
    <lineage>
        <taxon>Bacteria</taxon>
        <taxon>Candidatus Joergenseniibacteriota</taxon>
    </lineage>
</organism>
<protein>
    <submittedName>
        <fullName evidence="2">Uncharacterized protein</fullName>
    </submittedName>
</protein>
<proteinExistence type="predicted"/>
<dbReference type="Proteomes" id="UP000033856">
    <property type="component" value="Unassembled WGS sequence"/>
</dbReference>
<evidence type="ECO:0000256" key="1">
    <source>
        <dbReference type="SAM" id="MobiDB-lite"/>
    </source>
</evidence>
<comment type="caution">
    <text evidence="2">The sequence shown here is derived from an EMBL/GenBank/DDBJ whole genome shotgun (WGS) entry which is preliminary data.</text>
</comment>
<name>A0A0G0XGZ0_9BACT</name>
<evidence type="ECO:0000313" key="3">
    <source>
        <dbReference type="Proteomes" id="UP000033856"/>
    </source>
</evidence>
<dbReference type="EMBL" id="LCCD01000043">
    <property type="protein sequence ID" value="KKS23692.1"/>
    <property type="molecule type" value="Genomic_DNA"/>
</dbReference>
<reference evidence="2 3" key="1">
    <citation type="journal article" date="2015" name="Nature">
        <title>rRNA introns, odd ribosomes, and small enigmatic genomes across a large radiation of phyla.</title>
        <authorList>
            <person name="Brown C.T."/>
            <person name="Hug L.A."/>
            <person name="Thomas B.C."/>
            <person name="Sharon I."/>
            <person name="Castelle C.J."/>
            <person name="Singh A."/>
            <person name="Wilkins M.J."/>
            <person name="Williams K.H."/>
            <person name="Banfield J.F."/>
        </authorList>
    </citation>
    <scope>NUCLEOTIDE SEQUENCE [LARGE SCALE GENOMIC DNA]</scope>
</reference>
<accession>A0A0G0XGZ0</accession>
<sequence length="102" mass="11957">MNKFETKPTESTERAPLTESEKQKWEIINKDIPPLARQLAEEETGKRWGDRGLADEKELNRSGDTFSVAKQIESELKEIFTKYKEMVNSAEDLKQLYENRHK</sequence>
<evidence type="ECO:0000313" key="2">
    <source>
        <dbReference type="EMBL" id="KKS23692.1"/>
    </source>
</evidence>
<gene>
    <name evidence="2" type="ORF">UU83_C0043G0009</name>
</gene>
<feature type="region of interest" description="Disordered" evidence="1">
    <location>
        <begin position="1"/>
        <end position="22"/>
    </location>
</feature>
<dbReference type="AlphaFoldDB" id="A0A0G0XGZ0"/>
<feature type="compositionally biased region" description="Basic and acidic residues" evidence="1">
    <location>
        <begin position="1"/>
        <end position="13"/>
    </location>
</feature>